<gene>
    <name evidence="2" type="ORF">H9652_13440</name>
</gene>
<sequence length="165" mass="17178">MSPDSQLVTARPGTAAPAAWELQEPSRVQGSPALADASEPSVAPEPDAALDRHRALDPQGATDAVADPHAAWSRVLDDLAAMSAGAGPDAGAEVMDRLVRWTPPTDLGRLPASLVDRALEVLAGHAHIVDHLHDAVAENRRHARALSAVPTVHDAPVAAYLDVEA</sequence>
<evidence type="ECO:0000313" key="2">
    <source>
        <dbReference type="EMBL" id="MBD7951401.1"/>
    </source>
</evidence>
<proteinExistence type="predicted"/>
<feature type="region of interest" description="Disordered" evidence="1">
    <location>
        <begin position="1"/>
        <end position="51"/>
    </location>
</feature>
<organism evidence="2 3">
    <name type="scientific">Oerskovia rustica</name>
    <dbReference type="NCBI Taxonomy" id="2762237"/>
    <lineage>
        <taxon>Bacteria</taxon>
        <taxon>Bacillati</taxon>
        <taxon>Actinomycetota</taxon>
        <taxon>Actinomycetes</taxon>
        <taxon>Micrococcales</taxon>
        <taxon>Cellulomonadaceae</taxon>
        <taxon>Oerskovia</taxon>
    </lineage>
</organism>
<accession>A0ABR8RUC9</accession>
<dbReference type="RefSeq" id="WP_191796691.1">
    <property type="nucleotide sequence ID" value="NZ_JACSQQ010000022.1"/>
</dbReference>
<evidence type="ECO:0000256" key="1">
    <source>
        <dbReference type="SAM" id="MobiDB-lite"/>
    </source>
</evidence>
<comment type="caution">
    <text evidence="2">The sequence shown here is derived from an EMBL/GenBank/DDBJ whole genome shotgun (WGS) entry which is preliminary data.</text>
</comment>
<dbReference type="EMBL" id="JACSQQ010000022">
    <property type="protein sequence ID" value="MBD7951401.1"/>
    <property type="molecule type" value="Genomic_DNA"/>
</dbReference>
<name>A0ABR8RUC9_9CELL</name>
<protein>
    <submittedName>
        <fullName evidence="2">Uncharacterized protein</fullName>
    </submittedName>
</protein>
<keyword evidence="3" id="KW-1185">Reference proteome</keyword>
<evidence type="ECO:0000313" key="3">
    <source>
        <dbReference type="Proteomes" id="UP000641803"/>
    </source>
</evidence>
<reference evidence="2 3" key="1">
    <citation type="submission" date="2020-08" db="EMBL/GenBank/DDBJ databases">
        <title>A Genomic Blueprint of the Chicken Gut Microbiome.</title>
        <authorList>
            <person name="Gilroy R."/>
            <person name="Ravi A."/>
            <person name="Getino M."/>
            <person name="Pursley I."/>
            <person name="Horton D.L."/>
            <person name="Alikhan N.-F."/>
            <person name="Baker D."/>
            <person name="Gharbi K."/>
            <person name="Hall N."/>
            <person name="Watson M."/>
            <person name="Adriaenssens E.M."/>
            <person name="Foster-Nyarko E."/>
            <person name="Jarju S."/>
            <person name="Secka A."/>
            <person name="Antonio M."/>
            <person name="Oren A."/>
            <person name="Chaudhuri R."/>
            <person name="La Ragione R.M."/>
            <person name="Hildebrand F."/>
            <person name="Pallen M.J."/>
        </authorList>
    </citation>
    <scope>NUCLEOTIDE SEQUENCE [LARGE SCALE GENOMIC DNA]</scope>
    <source>
        <strain evidence="2 3">Sa4CUA1</strain>
    </source>
</reference>
<dbReference type="Proteomes" id="UP000641803">
    <property type="component" value="Unassembled WGS sequence"/>
</dbReference>